<dbReference type="RefSeq" id="WP_068669487.1">
    <property type="nucleotide sequence ID" value="NZ_LYPB01000089.1"/>
</dbReference>
<dbReference type="PANTHER" id="PTHR46401:SF8">
    <property type="entry name" value="BLL6006 PROTEIN"/>
    <property type="match status" value="1"/>
</dbReference>
<dbReference type="Gene3D" id="3.40.50.2000">
    <property type="entry name" value="Glycogen Phosphorylase B"/>
    <property type="match status" value="1"/>
</dbReference>
<dbReference type="Pfam" id="PF00534">
    <property type="entry name" value="Glycos_transf_1"/>
    <property type="match status" value="1"/>
</dbReference>
<dbReference type="PANTHER" id="PTHR46401">
    <property type="entry name" value="GLYCOSYLTRANSFERASE WBBK-RELATED"/>
    <property type="match status" value="1"/>
</dbReference>
<dbReference type="AlphaFoldDB" id="A0A198A011"/>
<evidence type="ECO:0000313" key="2">
    <source>
        <dbReference type="EMBL" id="OAS14510.1"/>
    </source>
</evidence>
<dbReference type="EMBL" id="LYPB01000089">
    <property type="protein sequence ID" value="OAS14510.1"/>
    <property type="molecule type" value="Genomic_DNA"/>
</dbReference>
<sequence length="390" mass="45313">MGNLKVAVPIIGGEHWGGGVTYLEYLAKSSSLLQENKKLDLFLIVRQHQLRDYAMHKSFLNYFAGVIFIGGHSDEVELTIGDSVIFCDSYDELAKMTDVYFPASSIALPNRCSVSWIPDFQHKYLSNFFSQEEIVHRDNKFKEIADQAKIVIFSSESAKNDFLKFYPESKAMTDVLRFYLLPNEKWYNSYSNEILDKYGIDSEYIICSNQFWIHKNHKLLFQSIKVLKDMGIEIKVVCTGGTIDNRNDKYFGNLMSYIEQNNLTQNIKILGFIPREEQIQLIRNSLFVVQPSHFEGWSTIVEDCRVLGKMILMSDIDVHIEQAPRYGYYFKQNDPDHLASQIRLLIDQKVDPEQQRKREREAKDDAYKNVERYAETLYSILTSAVVNFNN</sequence>
<dbReference type="SUPFAM" id="SSF53756">
    <property type="entry name" value="UDP-Glycosyltransferase/glycogen phosphorylase"/>
    <property type="match status" value="1"/>
</dbReference>
<proteinExistence type="predicted"/>
<protein>
    <recommendedName>
        <fullName evidence="1">Glycosyl transferase family 1 domain-containing protein</fullName>
    </recommendedName>
</protein>
<keyword evidence="3" id="KW-1185">Reference proteome</keyword>
<name>A0A198A011_9BACL</name>
<accession>A0A198A011</accession>
<organism evidence="2 3">
    <name type="scientific">Paenibacillus oryzisoli</name>
    <dbReference type="NCBI Taxonomy" id="1850517"/>
    <lineage>
        <taxon>Bacteria</taxon>
        <taxon>Bacillati</taxon>
        <taxon>Bacillota</taxon>
        <taxon>Bacilli</taxon>
        <taxon>Bacillales</taxon>
        <taxon>Paenibacillaceae</taxon>
        <taxon>Paenibacillus</taxon>
    </lineage>
</organism>
<evidence type="ECO:0000259" key="1">
    <source>
        <dbReference type="Pfam" id="PF00534"/>
    </source>
</evidence>
<evidence type="ECO:0000313" key="3">
    <source>
        <dbReference type="Proteomes" id="UP000078454"/>
    </source>
</evidence>
<dbReference type="GO" id="GO:0016757">
    <property type="term" value="F:glycosyltransferase activity"/>
    <property type="evidence" value="ECO:0007669"/>
    <property type="project" value="InterPro"/>
</dbReference>
<reference evidence="2 3" key="1">
    <citation type="submission" date="2016-05" db="EMBL/GenBank/DDBJ databases">
        <title>Paenibacillus sp. 1ZS3-15 nov., isolated from the rhizosphere soil.</title>
        <authorList>
            <person name="Zhang X.X."/>
            <person name="Zhang J."/>
        </authorList>
    </citation>
    <scope>NUCLEOTIDE SEQUENCE [LARGE SCALE GENOMIC DNA]</scope>
    <source>
        <strain evidence="2 3">1ZS3-15</strain>
    </source>
</reference>
<feature type="domain" description="Glycosyl transferase family 1" evidence="1">
    <location>
        <begin position="200"/>
        <end position="359"/>
    </location>
</feature>
<dbReference type="InterPro" id="IPR001296">
    <property type="entry name" value="Glyco_trans_1"/>
</dbReference>
<gene>
    <name evidence="2" type="ORF">A8708_33975</name>
</gene>
<dbReference type="Proteomes" id="UP000078454">
    <property type="component" value="Unassembled WGS sequence"/>
</dbReference>
<comment type="caution">
    <text evidence="2">The sequence shown here is derived from an EMBL/GenBank/DDBJ whole genome shotgun (WGS) entry which is preliminary data.</text>
</comment>
<dbReference type="STRING" id="1850517.A8708_33975"/>